<keyword evidence="1" id="KW-0805">Transcription regulation</keyword>
<feature type="domain" description="HTH lacI-type" evidence="4">
    <location>
        <begin position="5"/>
        <end position="59"/>
    </location>
</feature>
<protein>
    <submittedName>
        <fullName evidence="5">LacI family DNA-binding transcriptional regulator</fullName>
    </submittedName>
</protein>
<dbReference type="InterPro" id="IPR046335">
    <property type="entry name" value="LacI/GalR-like_sensor"/>
</dbReference>
<dbReference type="Gene3D" id="3.40.50.2300">
    <property type="match status" value="2"/>
</dbReference>
<dbReference type="InterPro" id="IPR028082">
    <property type="entry name" value="Peripla_BP_I"/>
</dbReference>
<keyword evidence="3" id="KW-0804">Transcription</keyword>
<dbReference type="Proteomes" id="UP000601768">
    <property type="component" value="Unassembled WGS sequence"/>
</dbReference>
<dbReference type="SUPFAM" id="SSF53822">
    <property type="entry name" value="Periplasmic binding protein-like I"/>
    <property type="match status" value="1"/>
</dbReference>
<evidence type="ECO:0000259" key="4">
    <source>
        <dbReference type="PROSITE" id="PS50932"/>
    </source>
</evidence>
<dbReference type="PROSITE" id="PS50932">
    <property type="entry name" value="HTH_LACI_2"/>
    <property type="match status" value="1"/>
</dbReference>
<evidence type="ECO:0000313" key="6">
    <source>
        <dbReference type="Proteomes" id="UP000601768"/>
    </source>
</evidence>
<reference evidence="5" key="2">
    <citation type="submission" date="2020-08" db="EMBL/GenBank/DDBJ databases">
        <authorList>
            <person name="Lai Q."/>
        </authorList>
    </citation>
    <scope>NUCLEOTIDE SEQUENCE</scope>
    <source>
        <strain evidence="5">S27-2</strain>
    </source>
</reference>
<dbReference type="SMART" id="SM00354">
    <property type="entry name" value="HTH_LACI"/>
    <property type="match status" value="1"/>
</dbReference>
<dbReference type="InterPro" id="IPR010982">
    <property type="entry name" value="Lambda_DNA-bd_dom_sf"/>
</dbReference>
<dbReference type="CDD" id="cd01392">
    <property type="entry name" value="HTH_LacI"/>
    <property type="match status" value="1"/>
</dbReference>
<gene>
    <name evidence="5" type="ORF">H8B19_06390</name>
</gene>
<organism evidence="5 6">
    <name type="scientific">Neptunicella marina</name>
    <dbReference type="NCBI Taxonomy" id="2125989"/>
    <lineage>
        <taxon>Bacteria</taxon>
        <taxon>Pseudomonadati</taxon>
        <taxon>Pseudomonadota</taxon>
        <taxon>Gammaproteobacteria</taxon>
        <taxon>Alteromonadales</taxon>
        <taxon>Alteromonadaceae</taxon>
        <taxon>Neptunicella</taxon>
    </lineage>
</organism>
<dbReference type="RefSeq" id="WP_186505973.1">
    <property type="nucleotide sequence ID" value="NZ_JACNEP010000004.1"/>
</dbReference>
<keyword evidence="2 5" id="KW-0238">DNA-binding</keyword>
<dbReference type="SUPFAM" id="SSF47413">
    <property type="entry name" value="lambda repressor-like DNA-binding domains"/>
    <property type="match status" value="1"/>
</dbReference>
<accession>A0A8J6ITT4</accession>
<reference evidence="5" key="1">
    <citation type="journal article" date="2018" name="Int. J. Syst. Evol. Microbiol.">
        <title>Neptunicella marina gen. nov., sp. nov., isolated from surface seawater.</title>
        <authorList>
            <person name="Liu X."/>
            <person name="Lai Q."/>
            <person name="Du Y."/>
            <person name="Zhang X."/>
            <person name="Liu Z."/>
            <person name="Sun F."/>
            <person name="Shao Z."/>
        </authorList>
    </citation>
    <scope>NUCLEOTIDE SEQUENCE</scope>
    <source>
        <strain evidence="5">S27-2</strain>
    </source>
</reference>
<comment type="caution">
    <text evidence="5">The sequence shown here is derived from an EMBL/GenBank/DDBJ whole genome shotgun (WGS) entry which is preliminary data.</text>
</comment>
<keyword evidence="6" id="KW-1185">Reference proteome</keyword>
<dbReference type="GO" id="GO:0000976">
    <property type="term" value="F:transcription cis-regulatory region binding"/>
    <property type="evidence" value="ECO:0007669"/>
    <property type="project" value="TreeGrafter"/>
</dbReference>
<dbReference type="Pfam" id="PF13377">
    <property type="entry name" value="Peripla_BP_3"/>
    <property type="match status" value="1"/>
</dbReference>
<dbReference type="Pfam" id="PF00356">
    <property type="entry name" value="LacI"/>
    <property type="match status" value="1"/>
</dbReference>
<dbReference type="EMBL" id="JACNEP010000004">
    <property type="protein sequence ID" value="MBC3765498.1"/>
    <property type="molecule type" value="Genomic_DNA"/>
</dbReference>
<dbReference type="PROSITE" id="PS00356">
    <property type="entry name" value="HTH_LACI_1"/>
    <property type="match status" value="1"/>
</dbReference>
<dbReference type="GO" id="GO:0003700">
    <property type="term" value="F:DNA-binding transcription factor activity"/>
    <property type="evidence" value="ECO:0007669"/>
    <property type="project" value="TreeGrafter"/>
</dbReference>
<evidence type="ECO:0000256" key="2">
    <source>
        <dbReference type="ARBA" id="ARBA00023125"/>
    </source>
</evidence>
<evidence type="ECO:0000256" key="1">
    <source>
        <dbReference type="ARBA" id="ARBA00023015"/>
    </source>
</evidence>
<evidence type="ECO:0000256" key="3">
    <source>
        <dbReference type="ARBA" id="ARBA00023163"/>
    </source>
</evidence>
<name>A0A8J6ITT4_9ALTE</name>
<sequence length="334" mass="36498">MRKNITIQDVAEHAGVSMMTVSRVLNKGGNVKDSTRQKIEQAVQDLGYRPNFAAKNLSSGRKNFIGVLCFEPNSPYVSQFLFGCLRYCSEVGYHLIVEENNADRLLDSKLQALCSGVDGVIVLPPLSEDKSLLERISAFNIPYVCVGQQHMALQDKFHSTVSIDEQQAAADLTSSLIEQGHTRIGFISGDKSQGVTQLRLAGYQQALQQHKLSIQPELIAEGDFSYKSALSATEQLLSLKDKPSAIFASNDEMAAAVMAVVHKHQFAIPKDISVVGFDDTSIATMVWPQLTTVRQPFVEMAKAAIDRISGQNPDAKTLLPSSITCRESHGQAAN</sequence>
<dbReference type="PANTHER" id="PTHR30146:SF153">
    <property type="entry name" value="LACTOSE OPERON REPRESSOR"/>
    <property type="match status" value="1"/>
</dbReference>
<evidence type="ECO:0000313" key="5">
    <source>
        <dbReference type="EMBL" id="MBC3765498.1"/>
    </source>
</evidence>
<dbReference type="CDD" id="cd01545">
    <property type="entry name" value="PBP1_SalR"/>
    <property type="match status" value="1"/>
</dbReference>
<dbReference type="PANTHER" id="PTHR30146">
    <property type="entry name" value="LACI-RELATED TRANSCRIPTIONAL REPRESSOR"/>
    <property type="match status" value="1"/>
</dbReference>
<dbReference type="PRINTS" id="PR00036">
    <property type="entry name" value="HTHLACI"/>
</dbReference>
<proteinExistence type="predicted"/>
<dbReference type="InterPro" id="IPR000843">
    <property type="entry name" value="HTH_LacI"/>
</dbReference>
<dbReference type="AlphaFoldDB" id="A0A8J6ITT4"/>
<dbReference type="Gene3D" id="1.10.260.40">
    <property type="entry name" value="lambda repressor-like DNA-binding domains"/>
    <property type="match status" value="1"/>
</dbReference>